<dbReference type="EMBL" id="APBN01000012">
    <property type="protein sequence ID" value="EMT50801.1"/>
    <property type="molecule type" value="Genomic_DNA"/>
</dbReference>
<dbReference type="OrthoDB" id="9812811at2"/>
<dbReference type="SUPFAM" id="SSF52833">
    <property type="entry name" value="Thioredoxin-like"/>
    <property type="match status" value="1"/>
</dbReference>
<evidence type="ECO:0000256" key="13">
    <source>
        <dbReference type="PIRSR" id="PIRSR000239-1"/>
    </source>
</evidence>
<sequence length="146" mass="15986">MLTVGTKAPLFAAESTKGRIDLQTFIGKKKIVLIFYPGDDTPVCTKQLCAIRDRYSDLEAADAVVIGINPADLTSHRAFSGKFGYDFPLIADGDHAIRKAYGVGKVLGFLFQQRIVYIIDKHGMIAYARKGNPAVTELLQVVNNIP</sequence>
<dbReference type="InterPro" id="IPR036249">
    <property type="entry name" value="Thioredoxin-like_sf"/>
</dbReference>
<dbReference type="PANTHER" id="PTHR42801">
    <property type="entry name" value="THIOREDOXIN-DEPENDENT PEROXIDE REDUCTASE"/>
    <property type="match status" value="1"/>
</dbReference>
<comment type="function">
    <text evidence="1">Thiol-specific peroxidase that catalyzes the reduction of hydrogen peroxide and organic hydroperoxides to water and alcohols, respectively. Plays a role in cell protection against oxidative stress by detoxifying peroxides and as sensor of hydrogen peroxide-mediated signaling events.</text>
</comment>
<evidence type="ECO:0000256" key="11">
    <source>
        <dbReference type="ARBA" id="ARBA00041373"/>
    </source>
</evidence>
<dbReference type="PATRIC" id="fig|1300222.3.peg.4386"/>
<dbReference type="GO" id="GO:0005737">
    <property type="term" value="C:cytoplasm"/>
    <property type="evidence" value="ECO:0007669"/>
    <property type="project" value="TreeGrafter"/>
</dbReference>
<dbReference type="InterPro" id="IPR013766">
    <property type="entry name" value="Thioredoxin_domain"/>
</dbReference>
<keyword evidence="8" id="KW-0676">Redox-active center</keyword>
<dbReference type="STRING" id="1300222.I532_20851"/>
<evidence type="ECO:0000256" key="8">
    <source>
        <dbReference type="ARBA" id="ARBA00023284"/>
    </source>
</evidence>
<comment type="subunit">
    <text evidence="2">Monomer.</text>
</comment>
<keyword evidence="16" id="KW-1185">Reference proteome</keyword>
<feature type="active site" description="Cysteine sulfenic acid (-SOH) intermediate; for peroxidase activity" evidence="13">
    <location>
        <position position="44"/>
    </location>
</feature>
<evidence type="ECO:0000256" key="10">
    <source>
        <dbReference type="ARBA" id="ARBA00038489"/>
    </source>
</evidence>
<evidence type="ECO:0000256" key="1">
    <source>
        <dbReference type="ARBA" id="ARBA00003330"/>
    </source>
</evidence>
<evidence type="ECO:0000256" key="2">
    <source>
        <dbReference type="ARBA" id="ARBA00011245"/>
    </source>
</evidence>
<evidence type="ECO:0000256" key="3">
    <source>
        <dbReference type="ARBA" id="ARBA00013017"/>
    </source>
</evidence>
<dbReference type="InterPro" id="IPR000866">
    <property type="entry name" value="AhpC/TSA"/>
</dbReference>
<reference evidence="15 16" key="1">
    <citation type="submission" date="2013-03" db="EMBL/GenBank/DDBJ databases">
        <title>Assembly of a new bacterial strain Brevibacillus borstelensis AK1.</title>
        <authorList>
            <person name="Rajan I."/>
            <person name="PoliReddy D."/>
            <person name="Sugumar T."/>
            <person name="Rathinam K."/>
            <person name="Alqarawi S."/>
            <person name="Khalil A.B."/>
            <person name="Sivakumar N."/>
        </authorList>
    </citation>
    <scope>NUCLEOTIDE SEQUENCE [LARGE SCALE GENOMIC DNA]</scope>
    <source>
        <strain evidence="15 16">AK1</strain>
    </source>
</reference>
<dbReference type="Pfam" id="PF00578">
    <property type="entry name" value="AhpC-TSA"/>
    <property type="match status" value="1"/>
</dbReference>
<evidence type="ECO:0000259" key="14">
    <source>
        <dbReference type="PROSITE" id="PS51352"/>
    </source>
</evidence>
<comment type="catalytic activity">
    <reaction evidence="12">
        <text>a hydroperoxide + [thioredoxin]-dithiol = an alcohol + [thioredoxin]-disulfide + H2O</text>
        <dbReference type="Rhea" id="RHEA:62620"/>
        <dbReference type="Rhea" id="RHEA-COMP:10698"/>
        <dbReference type="Rhea" id="RHEA-COMP:10700"/>
        <dbReference type="ChEBI" id="CHEBI:15377"/>
        <dbReference type="ChEBI" id="CHEBI:29950"/>
        <dbReference type="ChEBI" id="CHEBI:30879"/>
        <dbReference type="ChEBI" id="CHEBI:35924"/>
        <dbReference type="ChEBI" id="CHEBI:50058"/>
        <dbReference type="EC" id="1.11.1.24"/>
    </reaction>
</comment>
<keyword evidence="5" id="KW-0049">Antioxidant</keyword>
<evidence type="ECO:0000313" key="16">
    <source>
        <dbReference type="Proteomes" id="UP000012081"/>
    </source>
</evidence>
<evidence type="ECO:0000256" key="9">
    <source>
        <dbReference type="ARBA" id="ARBA00032824"/>
    </source>
</evidence>
<evidence type="ECO:0000256" key="6">
    <source>
        <dbReference type="ARBA" id="ARBA00023002"/>
    </source>
</evidence>
<evidence type="ECO:0000256" key="12">
    <source>
        <dbReference type="ARBA" id="ARBA00049091"/>
    </source>
</evidence>
<dbReference type="GO" id="GO:0045454">
    <property type="term" value="P:cell redox homeostasis"/>
    <property type="evidence" value="ECO:0007669"/>
    <property type="project" value="TreeGrafter"/>
</dbReference>
<dbReference type="InterPro" id="IPR050924">
    <property type="entry name" value="Peroxiredoxin_BCP/PrxQ"/>
</dbReference>
<keyword evidence="7" id="KW-1015">Disulfide bond</keyword>
<keyword evidence="6" id="KW-0560">Oxidoreductase</keyword>
<dbReference type="Gene3D" id="3.40.30.10">
    <property type="entry name" value="Glutaredoxin"/>
    <property type="match status" value="1"/>
</dbReference>
<feature type="domain" description="Thioredoxin" evidence="14">
    <location>
        <begin position="2"/>
        <end position="146"/>
    </location>
</feature>
<proteinExistence type="inferred from homology"/>
<evidence type="ECO:0000256" key="4">
    <source>
        <dbReference type="ARBA" id="ARBA00022559"/>
    </source>
</evidence>
<dbReference type="AlphaFoldDB" id="M8DUX7"/>
<organism evidence="15 16">
    <name type="scientific">Brevibacillus borstelensis AK1</name>
    <dbReference type="NCBI Taxonomy" id="1300222"/>
    <lineage>
        <taxon>Bacteria</taxon>
        <taxon>Bacillati</taxon>
        <taxon>Bacillota</taxon>
        <taxon>Bacilli</taxon>
        <taxon>Bacillales</taxon>
        <taxon>Paenibacillaceae</taxon>
        <taxon>Brevibacillus</taxon>
    </lineage>
</organism>
<dbReference type="RefSeq" id="WP_003390766.1">
    <property type="nucleotide sequence ID" value="NZ_APBN01000012.1"/>
</dbReference>
<evidence type="ECO:0000313" key="15">
    <source>
        <dbReference type="EMBL" id="EMT50801.1"/>
    </source>
</evidence>
<name>M8DUX7_9BACL</name>
<protein>
    <recommendedName>
        <fullName evidence="3">thioredoxin-dependent peroxiredoxin</fullName>
        <ecNumber evidence="3">1.11.1.24</ecNumber>
    </recommendedName>
    <alternativeName>
        <fullName evidence="11">Bacterioferritin comigratory protein</fullName>
    </alternativeName>
    <alternativeName>
        <fullName evidence="9">Thioredoxin peroxidase</fullName>
    </alternativeName>
</protein>
<dbReference type="GeneID" id="89500660"/>
<dbReference type="GO" id="GO:0008379">
    <property type="term" value="F:thioredoxin peroxidase activity"/>
    <property type="evidence" value="ECO:0007669"/>
    <property type="project" value="TreeGrafter"/>
</dbReference>
<accession>M8DUX7</accession>
<evidence type="ECO:0000256" key="7">
    <source>
        <dbReference type="ARBA" id="ARBA00023157"/>
    </source>
</evidence>
<dbReference type="PIRSF" id="PIRSF000239">
    <property type="entry name" value="AHPC"/>
    <property type="match status" value="1"/>
</dbReference>
<keyword evidence="4" id="KW-0575">Peroxidase</keyword>
<comment type="similarity">
    <text evidence="10">Belongs to the peroxiredoxin family. BCP/PrxQ subfamily.</text>
</comment>
<dbReference type="GO" id="GO:0034599">
    <property type="term" value="P:cellular response to oxidative stress"/>
    <property type="evidence" value="ECO:0007669"/>
    <property type="project" value="TreeGrafter"/>
</dbReference>
<evidence type="ECO:0000256" key="5">
    <source>
        <dbReference type="ARBA" id="ARBA00022862"/>
    </source>
</evidence>
<dbReference type="Proteomes" id="UP000012081">
    <property type="component" value="Unassembled WGS sequence"/>
</dbReference>
<gene>
    <name evidence="15" type="ORF">I532_20851</name>
</gene>
<comment type="caution">
    <text evidence="15">The sequence shown here is derived from an EMBL/GenBank/DDBJ whole genome shotgun (WGS) entry which is preliminary data.</text>
</comment>
<dbReference type="PROSITE" id="PS51352">
    <property type="entry name" value="THIOREDOXIN_2"/>
    <property type="match status" value="1"/>
</dbReference>
<dbReference type="InterPro" id="IPR024706">
    <property type="entry name" value="Peroxiredoxin_AhpC-typ"/>
</dbReference>
<dbReference type="EC" id="1.11.1.24" evidence="3"/>
<dbReference type="CDD" id="cd03017">
    <property type="entry name" value="PRX_BCP"/>
    <property type="match status" value="1"/>
</dbReference>
<dbReference type="PANTHER" id="PTHR42801:SF4">
    <property type="entry name" value="AHPC_TSA FAMILY PROTEIN"/>
    <property type="match status" value="1"/>
</dbReference>